<sequence length="584" mass="66907">MNRGRALIRTTNSETESEGEEEPAASNGDSDTQKESEAEGDVHEEILEELNSLDIPSLSQLREELNEESKSTAEARGNTTAGDTGDQEDEHPNQDNTEEEMLSKFENEAFSPEQLIVEKRRAKEGEDERGFRRQSLHPGWLNHIHSTRHFGGVTTADHIPVLVQLSLEADERDKYRRRSYFKLNERILRDPATREEIRKIWLDHDPCCKDLRRKWMEAWERVKAFSQLKQSELAAAIQNKEELKLKVERGRETLKVDSPVEEVDELGKLEEQLKNLELEDAEIWTKRGRARWIAEGVFLEAPTKFFFALAKARYTKEDIEALEDAQGGLKENHKDIMEAQAIALDELPEDEEINTLVKKLKTGKAPGLEGVTAEFIQGCWEFIQKDSCEMVHGVWRSRSMLDKDVRGCIKLLPKSEEKQKKGNWRLVTLISCTSDAPQWVNSMGCEIADRRKRFKFLVVWSGRGVTTKEVIEVVLSSIEKKLKIWANRYLTWKSRLLLIRHICAVIPQHVLMSIGIDNKGSRKIESLLGNFLWGWSPEKKPKTALIAWAKLHFPKEAGRRAWLGPYGNKNESVSCKEDSPNTAG</sequence>
<evidence type="ECO:0008006" key="4">
    <source>
        <dbReference type="Google" id="ProtNLM"/>
    </source>
</evidence>
<evidence type="ECO:0000313" key="2">
    <source>
        <dbReference type="EMBL" id="KAL3687899.1"/>
    </source>
</evidence>
<protein>
    <recommendedName>
        <fullName evidence="4">Reverse transcriptase domain-containing protein</fullName>
    </recommendedName>
</protein>
<name>A0ABD3HBM4_9MARC</name>
<feature type="compositionally biased region" description="Basic and acidic residues" evidence="1">
    <location>
        <begin position="61"/>
        <end position="73"/>
    </location>
</feature>
<organism evidence="2 3">
    <name type="scientific">Riccia sorocarpa</name>
    <dbReference type="NCBI Taxonomy" id="122646"/>
    <lineage>
        <taxon>Eukaryota</taxon>
        <taxon>Viridiplantae</taxon>
        <taxon>Streptophyta</taxon>
        <taxon>Embryophyta</taxon>
        <taxon>Marchantiophyta</taxon>
        <taxon>Marchantiopsida</taxon>
        <taxon>Marchantiidae</taxon>
        <taxon>Marchantiales</taxon>
        <taxon>Ricciaceae</taxon>
        <taxon>Riccia</taxon>
    </lineage>
</organism>
<dbReference type="EMBL" id="JBJQOH010000004">
    <property type="protein sequence ID" value="KAL3687899.1"/>
    <property type="molecule type" value="Genomic_DNA"/>
</dbReference>
<evidence type="ECO:0000313" key="3">
    <source>
        <dbReference type="Proteomes" id="UP001633002"/>
    </source>
</evidence>
<dbReference type="AlphaFoldDB" id="A0ABD3HBM4"/>
<gene>
    <name evidence="2" type="ORF">R1sor_014208</name>
</gene>
<evidence type="ECO:0000256" key="1">
    <source>
        <dbReference type="SAM" id="MobiDB-lite"/>
    </source>
</evidence>
<comment type="caution">
    <text evidence="2">The sequence shown here is derived from an EMBL/GenBank/DDBJ whole genome shotgun (WGS) entry which is preliminary data.</text>
</comment>
<keyword evidence="3" id="KW-1185">Reference proteome</keyword>
<feature type="compositionally biased region" description="Basic and acidic residues" evidence="1">
    <location>
        <begin position="31"/>
        <end position="45"/>
    </location>
</feature>
<proteinExistence type="predicted"/>
<feature type="region of interest" description="Disordered" evidence="1">
    <location>
        <begin position="1"/>
        <end position="99"/>
    </location>
</feature>
<accession>A0ABD3HBM4</accession>
<dbReference type="PANTHER" id="PTHR19446">
    <property type="entry name" value="REVERSE TRANSCRIPTASES"/>
    <property type="match status" value="1"/>
</dbReference>
<dbReference type="Proteomes" id="UP001633002">
    <property type="component" value="Unassembled WGS sequence"/>
</dbReference>
<reference evidence="2 3" key="1">
    <citation type="submission" date="2024-09" db="EMBL/GenBank/DDBJ databases">
        <title>Chromosome-scale assembly of Riccia sorocarpa.</title>
        <authorList>
            <person name="Paukszto L."/>
        </authorList>
    </citation>
    <scope>NUCLEOTIDE SEQUENCE [LARGE SCALE GENOMIC DNA]</scope>
    <source>
        <strain evidence="2">LP-2024</strain>
        <tissue evidence="2">Aerial parts of the thallus</tissue>
    </source>
</reference>